<dbReference type="AlphaFoldDB" id="A0A1J4KXJ1"/>
<gene>
    <name evidence="2" type="ORF">TRFO_42176</name>
</gene>
<feature type="region of interest" description="Disordered" evidence="1">
    <location>
        <begin position="119"/>
        <end position="155"/>
    </location>
</feature>
<comment type="caution">
    <text evidence="2">The sequence shown here is derived from an EMBL/GenBank/DDBJ whole genome shotgun (WGS) entry which is preliminary data.</text>
</comment>
<evidence type="ECO:0000313" key="3">
    <source>
        <dbReference type="Proteomes" id="UP000179807"/>
    </source>
</evidence>
<dbReference type="Proteomes" id="UP000179807">
    <property type="component" value="Unassembled WGS sequence"/>
</dbReference>
<feature type="compositionally biased region" description="Acidic residues" evidence="1">
    <location>
        <begin position="134"/>
        <end position="155"/>
    </location>
</feature>
<dbReference type="EMBL" id="MLAK01000166">
    <property type="protein sequence ID" value="OHT15971.1"/>
    <property type="molecule type" value="Genomic_DNA"/>
</dbReference>
<dbReference type="GeneID" id="94848885"/>
<reference evidence="2" key="1">
    <citation type="submission" date="2016-10" db="EMBL/GenBank/DDBJ databases">
        <authorList>
            <person name="Benchimol M."/>
            <person name="Almeida L.G."/>
            <person name="Vasconcelos A.T."/>
            <person name="Perreira-Neves A."/>
            <person name="Rosa I.A."/>
            <person name="Tasca T."/>
            <person name="Bogo M.R."/>
            <person name="de Souza W."/>
        </authorList>
    </citation>
    <scope>NUCLEOTIDE SEQUENCE [LARGE SCALE GENOMIC DNA]</scope>
    <source>
        <strain evidence="2">K</strain>
    </source>
</reference>
<organism evidence="2 3">
    <name type="scientific">Tritrichomonas foetus</name>
    <dbReference type="NCBI Taxonomy" id="1144522"/>
    <lineage>
        <taxon>Eukaryota</taxon>
        <taxon>Metamonada</taxon>
        <taxon>Parabasalia</taxon>
        <taxon>Tritrichomonadida</taxon>
        <taxon>Tritrichomonadidae</taxon>
        <taxon>Tritrichomonas</taxon>
    </lineage>
</organism>
<evidence type="ECO:0000256" key="1">
    <source>
        <dbReference type="SAM" id="MobiDB-lite"/>
    </source>
</evidence>
<dbReference type="RefSeq" id="XP_068369107.1">
    <property type="nucleotide sequence ID" value="XM_068514181.1"/>
</dbReference>
<sequence length="155" mass="17452">MSSEESHISPEEEEEIAKLSLSMDIEAGTPKRLDFSKFGELENEMHALLIFANRNDTGDKGTLTLTITYKDVESYEGNVDEQPIVTKTDKIEFAEGDYDQKDIAYTFTNEHEATFSVEGAGSVNITGMFHQGGDDEEEEEEEEAIEENPNQEEEE</sequence>
<evidence type="ECO:0000313" key="2">
    <source>
        <dbReference type="EMBL" id="OHT15971.1"/>
    </source>
</evidence>
<dbReference type="VEuPathDB" id="TrichDB:TRFO_42176"/>
<evidence type="ECO:0008006" key="4">
    <source>
        <dbReference type="Google" id="ProtNLM"/>
    </source>
</evidence>
<proteinExistence type="predicted"/>
<keyword evidence="3" id="KW-1185">Reference proteome</keyword>
<accession>A0A1J4KXJ1</accession>
<protein>
    <recommendedName>
        <fullName evidence="4">Nucleoplasmin-like domain-containing protein</fullName>
    </recommendedName>
</protein>
<name>A0A1J4KXJ1_9EUKA</name>